<accession>A0A072VAJ7</accession>
<reference evidence="2 4" key="1">
    <citation type="journal article" date="2011" name="Nature">
        <title>The Medicago genome provides insight into the evolution of rhizobial symbioses.</title>
        <authorList>
            <person name="Young N.D."/>
            <person name="Debelle F."/>
            <person name="Oldroyd G.E."/>
            <person name="Geurts R."/>
            <person name="Cannon S.B."/>
            <person name="Udvardi M.K."/>
            <person name="Benedito V.A."/>
            <person name="Mayer K.F."/>
            <person name="Gouzy J."/>
            <person name="Schoof H."/>
            <person name="Van de Peer Y."/>
            <person name="Proost S."/>
            <person name="Cook D.R."/>
            <person name="Meyers B.C."/>
            <person name="Spannagl M."/>
            <person name="Cheung F."/>
            <person name="De Mita S."/>
            <person name="Krishnakumar V."/>
            <person name="Gundlach H."/>
            <person name="Zhou S."/>
            <person name="Mudge J."/>
            <person name="Bharti A.K."/>
            <person name="Murray J.D."/>
            <person name="Naoumkina M.A."/>
            <person name="Rosen B."/>
            <person name="Silverstein K.A."/>
            <person name="Tang H."/>
            <person name="Rombauts S."/>
            <person name="Zhao P.X."/>
            <person name="Zhou P."/>
            <person name="Barbe V."/>
            <person name="Bardou P."/>
            <person name="Bechner M."/>
            <person name="Bellec A."/>
            <person name="Berger A."/>
            <person name="Berges H."/>
            <person name="Bidwell S."/>
            <person name="Bisseling T."/>
            <person name="Choisne N."/>
            <person name="Couloux A."/>
            <person name="Denny R."/>
            <person name="Deshpande S."/>
            <person name="Dai X."/>
            <person name="Doyle J.J."/>
            <person name="Dudez A.M."/>
            <person name="Farmer A.D."/>
            <person name="Fouteau S."/>
            <person name="Franken C."/>
            <person name="Gibelin C."/>
            <person name="Gish J."/>
            <person name="Goldstein S."/>
            <person name="Gonzalez A.J."/>
            <person name="Green P.J."/>
            <person name="Hallab A."/>
            <person name="Hartog M."/>
            <person name="Hua A."/>
            <person name="Humphray S.J."/>
            <person name="Jeong D.H."/>
            <person name="Jing Y."/>
            <person name="Jocker A."/>
            <person name="Kenton S.M."/>
            <person name="Kim D.J."/>
            <person name="Klee K."/>
            <person name="Lai H."/>
            <person name="Lang C."/>
            <person name="Lin S."/>
            <person name="Macmil S.L."/>
            <person name="Magdelenat G."/>
            <person name="Matthews L."/>
            <person name="McCorrison J."/>
            <person name="Monaghan E.L."/>
            <person name="Mun J.H."/>
            <person name="Najar F.Z."/>
            <person name="Nicholson C."/>
            <person name="Noirot C."/>
            <person name="O'Bleness M."/>
            <person name="Paule C.R."/>
            <person name="Poulain J."/>
            <person name="Prion F."/>
            <person name="Qin B."/>
            <person name="Qu C."/>
            <person name="Retzel E.F."/>
            <person name="Riddle C."/>
            <person name="Sallet E."/>
            <person name="Samain S."/>
            <person name="Samson N."/>
            <person name="Sanders I."/>
            <person name="Saurat O."/>
            <person name="Scarpelli C."/>
            <person name="Schiex T."/>
            <person name="Segurens B."/>
            <person name="Severin A.J."/>
            <person name="Sherrier D.J."/>
            <person name="Shi R."/>
            <person name="Sims S."/>
            <person name="Singer S.R."/>
            <person name="Sinharoy S."/>
            <person name="Sterck L."/>
            <person name="Viollet A."/>
            <person name="Wang B.B."/>
            <person name="Wang K."/>
            <person name="Wang M."/>
            <person name="Wang X."/>
            <person name="Warfsmann J."/>
            <person name="Weissenbach J."/>
            <person name="White D.D."/>
            <person name="White J.D."/>
            <person name="Wiley G.B."/>
            <person name="Wincker P."/>
            <person name="Xing Y."/>
            <person name="Yang L."/>
            <person name="Yao Z."/>
            <person name="Ying F."/>
            <person name="Zhai J."/>
            <person name="Zhou L."/>
            <person name="Zuber A."/>
            <person name="Denarie J."/>
            <person name="Dixon R.A."/>
            <person name="May G.D."/>
            <person name="Schwartz D.C."/>
            <person name="Rogers J."/>
            <person name="Quetier F."/>
            <person name="Town C.D."/>
            <person name="Roe B.A."/>
        </authorList>
    </citation>
    <scope>NUCLEOTIDE SEQUENCE [LARGE SCALE GENOMIC DNA]</scope>
    <source>
        <strain evidence="2">A17</strain>
        <strain evidence="3 4">cv. Jemalong A17</strain>
    </source>
</reference>
<dbReference type="EMBL" id="CM001218">
    <property type="protein sequence ID" value="KEH38393.1"/>
    <property type="molecule type" value="Genomic_DNA"/>
</dbReference>
<dbReference type="EnsemblPlants" id="KEH38393">
    <property type="protein sequence ID" value="KEH38393"/>
    <property type="gene ID" value="MTR_2g070320"/>
</dbReference>
<name>A0A072VAJ7_MEDTR</name>
<dbReference type="HOGENOM" id="CLU_2816214_0_0_1"/>
<dbReference type="AlphaFoldDB" id="A0A072VAJ7"/>
<reference evidence="3" key="3">
    <citation type="submission" date="2015-04" db="UniProtKB">
        <authorList>
            <consortium name="EnsemblPlants"/>
        </authorList>
    </citation>
    <scope>IDENTIFICATION</scope>
    <source>
        <strain evidence="3">cv. Jemalong A17</strain>
    </source>
</reference>
<evidence type="ECO:0000313" key="4">
    <source>
        <dbReference type="Proteomes" id="UP000002051"/>
    </source>
</evidence>
<evidence type="ECO:0000256" key="1">
    <source>
        <dbReference type="SAM" id="MobiDB-lite"/>
    </source>
</evidence>
<sequence length="67" mass="7217">MKYGTKICHSPGQRGGTARATSSTARAKLQGALLLLLLRKQATYFDLKVCGFLLNILVNSSLGFKST</sequence>
<protein>
    <submittedName>
        <fullName evidence="2 3">Uncharacterized protein</fullName>
    </submittedName>
</protein>
<evidence type="ECO:0000313" key="2">
    <source>
        <dbReference type="EMBL" id="KEH38393.1"/>
    </source>
</evidence>
<organism evidence="2 4">
    <name type="scientific">Medicago truncatula</name>
    <name type="common">Barrel medic</name>
    <name type="synonym">Medicago tribuloides</name>
    <dbReference type="NCBI Taxonomy" id="3880"/>
    <lineage>
        <taxon>Eukaryota</taxon>
        <taxon>Viridiplantae</taxon>
        <taxon>Streptophyta</taxon>
        <taxon>Embryophyta</taxon>
        <taxon>Tracheophyta</taxon>
        <taxon>Spermatophyta</taxon>
        <taxon>Magnoliopsida</taxon>
        <taxon>eudicotyledons</taxon>
        <taxon>Gunneridae</taxon>
        <taxon>Pentapetalae</taxon>
        <taxon>rosids</taxon>
        <taxon>fabids</taxon>
        <taxon>Fabales</taxon>
        <taxon>Fabaceae</taxon>
        <taxon>Papilionoideae</taxon>
        <taxon>50 kb inversion clade</taxon>
        <taxon>NPAAA clade</taxon>
        <taxon>Hologalegina</taxon>
        <taxon>IRL clade</taxon>
        <taxon>Trifolieae</taxon>
        <taxon>Medicago</taxon>
    </lineage>
</organism>
<gene>
    <name evidence="2" type="ordered locus">MTR_2g070320</name>
</gene>
<reference evidence="2 4" key="2">
    <citation type="journal article" date="2014" name="BMC Genomics">
        <title>An improved genome release (version Mt4.0) for the model legume Medicago truncatula.</title>
        <authorList>
            <person name="Tang H."/>
            <person name="Krishnakumar V."/>
            <person name="Bidwell S."/>
            <person name="Rosen B."/>
            <person name="Chan A."/>
            <person name="Zhou S."/>
            <person name="Gentzbittel L."/>
            <person name="Childs K.L."/>
            <person name="Yandell M."/>
            <person name="Gundlach H."/>
            <person name="Mayer K.F."/>
            <person name="Schwartz D.C."/>
            <person name="Town C.D."/>
        </authorList>
    </citation>
    <scope>GENOME REANNOTATION</scope>
    <source>
        <strain evidence="2">A17</strain>
        <strain evidence="3 4">cv. Jemalong A17</strain>
    </source>
</reference>
<dbReference type="Proteomes" id="UP000002051">
    <property type="component" value="Chromosome 2"/>
</dbReference>
<evidence type="ECO:0000313" key="3">
    <source>
        <dbReference type="EnsemblPlants" id="KEH38393"/>
    </source>
</evidence>
<keyword evidence="4" id="KW-1185">Reference proteome</keyword>
<feature type="region of interest" description="Disordered" evidence="1">
    <location>
        <begin position="1"/>
        <end position="21"/>
    </location>
</feature>
<proteinExistence type="predicted"/>